<dbReference type="EMBL" id="KB446564">
    <property type="protein sequence ID" value="EME77946.1"/>
    <property type="molecule type" value="Genomic_DNA"/>
</dbReference>
<evidence type="ECO:0000313" key="3">
    <source>
        <dbReference type="Proteomes" id="UP000016932"/>
    </source>
</evidence>
<dbReference type="OrthoDB" id="3935740at2759"/>
<feature type="compositionally biased region" description="Polar residues" evidence="1">
    <location>
        <begin position="538"/>
        <end position="548"/>
    </location>
</feature>
<evidence type="ECO:0000313" key="2">
    <source>
        <dbReference type="EMBL" id="EME77946.1"/>
    </source>
</evidence>
<proteinExistence type="predicted"/>
<organism evidence="2 3">
    <name type="scientific">Pseudocercospora fijiensis (strain CIRAD86)</name>
    <name type="common">Black leaf streak disease fungus</name>
    <name type="synonym">Mycosphaerella fijiensis</name>
    <dbReference type="NCBI Taxonomy" id="383855"/>
    <lineage>
        <taxon>Eukaryota</taxon>
        <taxon>Fungi</taxon>
        <taxon>Dikarya</taxon>
        <taxon>Ascomycota</taxon>
        <taxon>Pezizomycotina</taxon>
        <taxon>Dothideomycetes</taxon>
        <taxon>Dothideomycetidae</taxon>
        <taxon>Mycosphaerellales</taxon>
        <taxon>Mycosphaerellaceae</taxon>
        <taxon>Pseudocercospora</taxon>
    </lineage>
</organism>
<dbReference type="KEGG" id="pfj:MYCFIDRAFT_179402"/>
<keyword evidence="3" id="KW-1185">Reference proteome</keyword>
<gene>
    <name evidence="2" type="ORF">MYCFIDRAFT_179402</name>
</gene>
<feature type="region of interest" description="Disordered" evidence="1">
    <location>
        <begin position="487"/>
        <end position="568"/>
    </location>
</feature>
<dbReference type="VEuPathDB" id="FungiDB:MYCFIDRAFT_179402"/>
<feature type="compositionally biased region" description="Polar residues" evidence="1">
    <location>
        <begin position="489"/>
        <end position="508"/>
    </location>
</feature>
<dbReference type="Proteomes" id="UP000016932">
    <property type="component" value="Unassembled WGS sequence"/>
</dbReference>
<dbReference type="RefSeq" id="XP_007931684.1">
    <property type="nucleotide sequence ID" value="XM_007933493.1"/>
</dbReference>
<accession>M3A0L1</accession>
<evidence type="ECO:0000256" key="1">
    <source>
        <dbReference type="SAM" id="MobiDB-lite"/>
    </source>
</evidence>
<name>M3A0L1_PSEFD</name>
<sequence>MAGLEPRISRANIPSIPAGAGFRIIRDRIFILDHIPWFVRSLECENDQTCFTAATMSSYDFRLLWGSSYMTQFKAANSSHRLSKRVLETMGGEPCIPATFSEALHHPGEMETFKGTLNLGYRWLQVDRIQCLMAVPMSRLTALLSHVDTKQQAANETLGRSCNLLRRFHSTPTKSLRGDNENTNISNGILPALHHCFKVQGGKTIQGDWHSAGRRPSHKKIDNQIQVRQRFGKFAALHQRYLKECAIDADISRHASSSYRVELVAANAISFKLFPQELHWTHLCFLVGISRATASLVTALGLVNKLPSDWHLLRGLASSSIGIELVDNSQTHYSLGPFVGMCEVVSCADAFTFTSWDFGYLNHMSAAEATAQGDWAPFVVVGIRKTTLHPRYHRNHTIFPYNVAEAVDARVIVAAKVSIDRMRSAYIIAICMYSHPEKQHFTLDVILDVGYYGTPPATPRTVTAPTSSSATKPPTAVVQKKIKARLEWKNSQSSTNAETHVSPFATTPTNPPASKEHASSHAPSVKQVSNPWAEALNGQPTYGFNSGDNNREDEFYLSTPEDQGSQSTESSTICTVTACSSIQYRVDFGMFRDQAGGCQVLNYNIPNCSGYPAQRLKQISQRNDVIKAGLFPEGVLMSHLSSS</sequence>
<dbReference type="HOGENOM" id="CLU_425853_0_0_1"/>
<dbReference type="AlphaFoldDB" id="M3A0L1"/>
<dbReference type="GeneID" id="19334118"/>
<reference evidence="2 3" key="1">
    <citation type="journal article" date="2012" name="PLoS Pathog.">
        <title>Diverse lifestyles and strategies of plant pathogenesis encoded in the genomes of eighteen Dothideomycetes fungi.</title>
        <authorList>
            <person name="Ohm R.A."/>
            <person name="Feau N."/>
            <person name="Henrissat B."/>
            <person name="Schoch C.L."/>
            <person name="Horwitz B.A."/>
            <person name="Barry K.W."/>
            <person name="Condon B.J."/>
            <person name="Copeland A.C."/>
            <person name="Dhillon B."/>
            <person name="Glaser F."/>
            <person name="Hesse C.N."/>
            <person name="Kosti I."/>
            <person name="LaButti K."/>
            <person name="Lindquist E.A."/>
            <person name="Lucas S."/>
            <person name="Salamov A.A."/>
            <person name="Bradshaw R.E."/>
            <person name="Ciuffetti L."/>
            <person name="Hamelin R.C."/>
            <person name="Kema G.H.J."/>
            <person name="Lawrence C."/>
            <person name="Scott J.A."/>
            <person name="Spatafora J.W."/>
            <person name="Turgeon B.G."/>
            <person name="de Wit P.J.G.M."/>
            <person name="Zhong S."/>
            <person name="Goodwin S.B."/>
            <person name="Grigoriev I.V."/>
        </authorList>
    </citation>
    <scope>NUCLEOTIDE SEQUENCE [LARGE SCALE GENOMIC DNA]</scope>
    <source>
        <strain evidence="2 3">CIRAD86</strain>
    </source>
</reference>
<protein>
    <submittedName>
        <fullName evidence="2">Uncharacterized protein</fullName>
    </submittedName>
</protein>